<protein>
    <submittedName>
        <fullName evidence="2">Uncharacterized protein</fullName>
    </submittedName>
</protein>
<sequence length="167" mass="19150">MILKDRVLNHLDSTLRAYFDYSDGPQCSNLRGFVAGLVTDVCEKMDGDLLRKVAEKVDGKSFAEWRSWYIDEVVTLQASAVGAFAHRIIDVETLSASARSGKVPCELGYRHADEFIACWEETYAKRQAEKEKLPSSKKFQDKRNSHTEPPYLMKDILGLSWWRKRSK</sequence>
<organism evidence="2 3">
    <name type="scientific">Agrobacterium tumefaciens</name>
    <dbReference type="NCBI Taxonomy" id="358"/>
    <lineage>
        <taxon>Bacteria</taxon>
        <taxon>Pseudomonadati</taxon>
        <taxon>Pseudomonadota</taxon>
        <taxon>Alphaproteobacteria</taxon>
        <taxon>Hyphomicrobiales</taxon>
        <taxon>Rhizobiaceae</taxon>
        <taxon>Rhizobium/Agrobacterium group</taxon>
        <taxon>Agrobacterium</taxon>
        <taxon>Agrobacterium tumefaciens complex</taxon>
    </lineage>
</organism>
<name>A0A2L2LDY1_AGRTU</name>
<evidence type="ECO:0000313" key="2">
    <source>
        <dbReference type="EMBL" id="AVH42552.1"/>
    </source>
</evidence>
<dbReference type="AlphaFoldDB" id="A0A2L2LDY1"/>
<accession>A0A2L2LDY1</accession>
<dbReference type="EMBL" id="CP026924">
    <property type="protein sequence ID" value="AVH42552.1"/>
    <property type="molecule type" value="Genomic_DNA"/>
</dbReference>
<reference evidence="2 3" key="1">
    <citation type="submission" date="2018-02" db="EMBL/GenBank/DDBJ databases">
        <title>Complete genome sequence of Agrobacterium tumefaciens 1D1609.</title>
        <authorList>
            <person name="Cho S.-T."/>
            <person name="Haryono M."/>
            <person name="Chang H.-H."/>
            <person name="Santos M.N."/>
            <person name="Lai E.-M."/>
            <person name="Kuo C.-H."/>
        </authorList>
    </citation>
    <scope>NUCLEOTIDE SEQUENCE [LARGE SCALE GENOMIC DNA]</scope>
    <source>
        <strain evidence="2 3">1D1609</strain>
    </source>
</reference>
<dbReference type="Proteomes" id="UP000237717">
    <property type="component" value="Chromosome I"/>
</dbReference>
<dbReference type="RefSeq" id="WP_065655118.1">
    <property type="nucleotide sequence ID" value="NZ_CP026924.1"/>
</dbReference>
<proteinExistence type="predicted"/>
<gene>
    <name evidence="2" type="ORF">At1D1609_24980</name>
</gene>
<feature type="region of interest" description="Disordered" evidence="1">
    <location>
        <begin position="129"/>
        <end position="150"/>
    </location>
</feature>
<evidence type="ECO:0000256" key="1">
    <source>
        <dbReference type="SAM" id="MobiDB-lite"/>
    </source>
</evidence>
<evidence type="ECO:0000313" key="3">
    <source>
        <dbReference type="Proteomes" id="UP000237717"/>
    </source>
</evidence>
<feature type="compositionally biased region" description="Basic and acidic residues" evidence="1">
    <location>
        <begin position="129"/>
        <end position="146"/>
    </location>
</feature>